<evidence type="ECO:0000256" key="1">
    <source>
        <dbReference type="SAM" id="Coils"/>
    </source>
</evidence>
<keyword evidence="1" id="KW-0175">Coiled coil</keyword>
<dbReference type="EMBL" id="CP015756">
    <property type="protein sequence ID" value="APC41445.1"/>
    <property type="molecule type" value="Genomic_DNA"/>
</dbReference>
<dbReference type="STRING" id="1552.A7L45_15860"/>
<gene>
    <name evidence="4" type="ORF">A7L45_15860</name>
</gene>
<dbReference type="RefSeq" id="WP_071613739.1">
    <property type="nucleotide sequence ID" value="NZ_CP015756.1"/>
</dbReference>
<dbReference type="OrthoDB" id="9764467at2"/>
<evidence type="ECO:0000259" key="3">
    <source>
        <dbReference type="Pfam" id="PF13514"/>
    </source>
</evidence>
<keyword evidence="5" id="KW-1185">Reference proteome</keyword>
<feature type="transmembrane region" description="Helical" evidence="2">
    <location>
        <begin position="441"/>
        <end position="459"/>
    </location>
</feature>
<dbReference type="Pfam" id="PF13514">
    <property type="entry name" value="AAA_27"/>
    <property type="match status" value="1"/>
</dbReference>
<dbReference type="Gene3D" id="3.40.50.300">
    <property type="entry name" value="P-loop containing nucleotide triphosphate hydrolases"/>
    <property type="match status" value="2"/>
</dbReference>
<protein>
    <recommendedName>
        <fullName evidence="3">YhaN AAA domain-containing protein</fullName>
    </recommendedName>
</protein>
<keyword evidence="2" id="KW-0472">Membrane</keyword>
<organism evidence="4 5">
    <name type="scientific">Clostridium estertheticum subsp. estertheticum</name>
    <dbReference type="NCBI Taxonomy" id="1552"/>
    <lineage>
        <taxon>Bacteria</taxon>
        <taxon>Bacillati</taxon>
        <taxon>Bacillota</taxon>
        <taxon>Clostridia</taxon>
        <taxon>Eubacteriales</taxon>
        <taxon>Clostridiaceae</taxon>
        <taxon>Clostridium</taxon>
    </lineage>
</organism>
<keyword evidence="2" id="KW-0812">Transmembrane</keyword>
<dbReference type="SUPFAM" id="SSF52540">
    <property type="entry name" value="P-loop containing nucleoside triphosphate hydrolases"/>
    <property type="match status" value="1"/>
</dbReference>
<dbReference type="PANTHER" id="PTHR41259">
    <property type="entry name" value="DOUBLE-STRAND BREAK REPAIR RAD50 ATPASE, PUTATIVE-RELATED"/>
    <property type="match status" value="1"/>
</dbReference>
<reference evidence="5" key="1">
    <citation type="journal article" date="2016" name="Front. Microbiol.">
        <title>Complete Genome Sequence of Clostridium estertheticum DSM 8809, a Microbe Identified in Spoiled Vacuum Packed Beef.</title>
        <authorList>
            <person name="Yu Z."/>
            <person name="Gunn L."/>
            <person name="Brennan E."/>
            <person name="Reid R."/>
            <person name="Wall P.G."/>
            <person name="Gaora O.P."/>
            <person name="Hurley D."/>
            <person name="Bolton D."/>
            <person name="Fanning S."/>
        </authorList>
    </citation>
    <scope>NUCLEOTIDE SEQUENCE [LARGE SCALE GENOMIC DNA]</scope>
    <source>
        <strain evidence="5">DSM 8809</strain>
    </source>
</reference>
<sequence>MKITQLDIRDFGVFQGEKLEELGNGIIVIGGANRSGKTTLMQILRNIPFGFSKGSELPPPKFQYDVRCDLSSDNGEEVNVLLKGFSNPEVVYKNAEVKVYNKGLYDIDKGTYKELFTISLDELNKSSDKEDSNLQSMLLGAGFKHIVKIPGVAKELRQKANVIGGTRGNPATKMFKPFEENIRKGLEGRKRSNLLLTAYMQKKNNLLRLEDNIISKEKQLLESDNNIIKLELIKHNYELNEKKENLVTEIQTYSFGPDYVKEYNIEGAENLKIQYIKELEKYNNDNYEFQRETSKEKLVKVILMENKRLIISYYNGISGIKEISKNLICVKTEYYEKTGTIMNKIKKANDNWIKFDDVTKVCCDEMQQHILNQNIEKYKKIKGDKINLDKKIEDAKIHRDVLEKQIVPRDAITYMKKYLYITMLFMIIGLVLFFIDKMLGCSIIISGALGTALYLFINYSNRKLIMARNAEIKTQIDNIIINSKNNSQEIKKVDANLKELNNIMDEYRDILKLDEQVSVDGIKDYFKTVVYLKDEIFEYYLLKKKLMDQFDDLCETLNNIDNIINKFTFFNIKSLEGISLPKICLDNIESICSDLLLKIETLYKNLILLDKADMSFSKLKILEKEILDFLCKKDTENIISDIEKYINHGEKYKRYRKRQDEFKIIQEKLLQSVKSGRIKDILHNVRHDALQTDNENQNLLIILQELYNQYISIDEINYDYKVSSNENKELIRELDILKNEKQTLKDEVVALNSDEMLLQYEKDIIEARGKLRPLAEKYAVYSTAALFLEKIRERFLENTKDKLLKGASNILSEITSGEYKDIMPQDDLMQGDFKTKLSDESIKESSKELSRGTKEQLFLAVRISRIKEIKPRLPVIFDDSFVNFDIAHTKNTVKALVELSKTNQIFVLTCHATLVEVIMAKSSNVLYFKLEKGKFTKSSGENLKEYLKEL</sequence>
<accession>A0A1J0GJB2</accession>
<feature type="coiled-coil region" evidence="1">
    <location>
        <begin position="720"/>
        <end position="754"/>
    </location>
</feature>
<dbReference type="InterPro" id="IPR038734">
    <property type="entry name" value="YhaN_AAA"/>
</dbReference>
<evidence type="ECO:0000313" key="5">
    <source>
        <dbReference type="Proteomes" id="UP000182569"/>
    </source>
</evidence>
<name>A0A1J0GJB2_9CLOT</name>
<evidence type="ECO:0000313" key="4">
    <source>
        <dbReference type="EMBL" id="APC41445.1"/>
    </source>
</evidence>
<keyword evidence="2" id="KW-1133">Transmembrane helix</keyword>
<dbReference type="PANTHER" id="PTHR41259:SF1">
    <property type="entry name" value="DOUBLE-STRAND BREAK REPAIR RAD50 ATPASE, PUTATIVE-RELATED"/>
    <property type="match status" value="1"/>
</dbReference>
<dbReference type="KEGG" id="ceu:A7L45_15860"/>
<dbReference type="AlphaFoldDB" id="A0A1J0GJB2"/>
<feature type="transmembrane region" description="Helical" evidence="2">
    <location>
        <begin position="418"/>
        <end position="435"/>
    </location>
</feature>
<feature type="domain" description="YhaN AAA" evidence="3">
    <location>
        <begin position="1"/>
        <end position="169"/>
    </location>
</feature>
<proteinExistence type="predicted"/>
<dbReference type="Proteomes" id="UP000182569">
    <property type="component" value="Chromosome"/>
</dbReference>
<dbReference type="InterPro" id="IPR027417">
    <property type="entry name" value="P-loop_NTPase"/>
</dbReference>
<evidence type="ECO:0000256" key="2">
    <source>
        <dbReference type="SAM" id="Phobius"/>
    </source>
</evidence>